<dbReference type="InterPro" id="IPR036397">
    <property type="entry name" value="RNaseH_sf"/>
</dbReference>
<dbReference type="GO" id="GO:0003676">
    <property type="term" value="F:nucleic acid binding"/>
    <property type="evidence" value="ECO:0007669"/>
    <property type="project" value="InterPro"/>
</dbReference>
<organism evidence="2 3">
    <name type="scientific">Cyprinodon variegatus</name>
    <name type="common">Sheepshead minnow</name>
    <dbReference type="NCBI Taxonomy" id="28743"/>
    <lineage>
        <taxon>Eukaryota</taxon>
        <taxon>Metazoa</taxon>
        <taxon>Chordata</taxon>
        <taxon>Craniata</taxon>
        <taxon>Vertebrata</taxon>
        <taxon>Euteleostomi</taxon>
        <taxon>Actinopterygii</taxon>
        <taxon>Neopterygii</taxon>
        <taxon>Teleostei</taxon>
        <taxon>Neoteleostei</taxon>
        <taxon>Acanthomorphata</taxon>
        <taxon>Ovalentaria</taxon>
        <taxon>Atherinomorphae</taxon>
        <taxon>Cyprinodontiformes</taxon>
        <taxon>Cyprinodontidae</taxon>
        <taxon>Cyprinodon</taxon>
    </lineage>
</organism>
<reference evidence="2" key="1">
    <citation type="submission" date="2025-08" db="UniProtKB">
        <authorList>
            <consortium name="Ensembl"/>
        </authorList>
    </citation>
    <scope>IDENTIFICATION</scope>
</reference>
<evidence type="ECO:0000313" key="3">
    <source>
        <dbReference type="Proteomes" id="UP000265020"/>
    </source>
</evidence>
<dbReference type="Ensembl" id="ENSCVAT00000016515.1">
    <property type="protein sequence ID" value="ENSCVAP00000009963.1"/>
    <property type="gene ID" value="ENSCVAG00000012022.1"/>
</dbReference>
<dbReference type="SUPFAM" id="SSF53098">
    <property type="entry name" value="Ribonuclease H-like"/>
    <property type="match status" value="1"/>
</dbReference>
<feature type="domain" description="Exonuclease" evidence="1">
    <location>
        <begin position="43"/>
        <end position="99"/>
    </location>
</feature>
<dbReference type="AlphaFoldDB" id="A0A3Q2CVZ3"/>
<dbReference type="Pfam" id="PF00929">
    <property type="entry name" value="RNase_T"/>
    <property type="match status" value="1"/>
</dbReference>
<dbReference type="STRING" id="28743.ENSCVAP00000009963"/>
<accession>A0A3Q2CVZ3</accession>
<reference evidence="2" key="2">
    <citation type="submission" date="2025-09" db="UniProtKB">
        <authorList>
            <consortium name="Ensembl"/>
        </authorList>
    </citation>
    <scope>IDENTIFICATION</scope>
</reference>
<name>A0A3Q2CVZ3_CYPVA</name>
<dbReference type="InterPro" id="IPR013520">
    <property type="entry name" value="Ribonucl_H"/>
</dbReference>
<protein>
    <recommendedName>
        <fullName evidence="1">Exonuclease domain-containing protein</fullName>
    </recommendedName>
</protein>
<evidence type="ECO:0000313" key="2">
    <source>
        <dbReference type="Ensembl" id="ENSCVAP00000009963.1"/>
    </source>
</evidence>
<dbReference type="Proteomes" id="UP000265020">
    <property type="component" value="Unassembled WGS sequence"/>
</dbReference>
<evidence type="ECO:0000259" key="1">
    <source>
        <dbReference type="Pfam" id="PF00929"/>
    </source>
</evidence>
<dbReference type="GeneTree" id="ENSGT00390000009255"/>
<dbReference type="InterPro" id="IPR012337">
    <property type="entry name" value="RNaseH-like_sf"/>
</dbReference>
<dbReference type="Gene3D" id="3.30.420.10">
    <property type="entry name" value="Ribonuclease H-like superfamily/Ribonuclease H"/>
    <property type="match status" value="1"/>
</dbReference>
<proteinExistence type="predicted"/>
<keyword evidence="3" id="KW-1185">Reference proteome</keyword>
<sequence length="119" mass="13479">MWNEIGWCGVSHPPIRILGTFIGSPDNPGTNHQCRWVFGPGIMTGLDVEKDQIIEMACIITDSDLNIIAEGPTVIIKQPDELLDGMSEWCKEHHGKVDTNTRRLYLSKLSLHAFQHQWK</sequence>